<protein>
    <submittedName>
        <fullName evidence="2">Uncharacterized protein</fullName>
    </submittedName>
</protein>
<feature type="compositionally biased region" description="Low complexity" evidence="1">
    <location>
        <begin position="1278"/>
        <end position="1290"/>
    </location>
</feature>
<gene>
    <name evidence="2" type="ORF">FIBSPDRAFT_901305</name>
</gene>
<feature type="compositionally biased region" description="Basic and acidic residues" evidence="1">
    <location>
        <begin position="1062"/>
        <end position="1092"/>
    </location>
</feature>
<feature type="compositionally biased region" description="Basic residues" evidence="1">
    <location>
        <begin position="1291"/>
        <end position="1303"/>
    </location>
</feature>
<feature type="compositionally biased region" description="Polar residues" evidence="1">
    <location>
        <begin position="1139"/>
        <end position="1160"/>
    </location>
</feature>
<evidence type="ECO:0000313" key="3">
    <source>
        <dbReference type="Proteomes" id="UP000076532"/>
    </source>
</evidence>
<evidence type="ECO:0000313" key="2">
    <source>
        <dbReference type="EMBL" id="KZP08410.1"/>
    </source>
</evidence>
<feature type="compositionally biased region" description="Acidic residues" evidence="1">
    <location>
        <begin position="989"/>
        <end position="1024"/>
    </location>
</feature>
<dbReference type="OrthoDB" id="2690723at2759"/>
<keyword evidence="3" id="KW-1185">Reference proteome</keyword>
<feature type="compositionally biased region" description="Low complexity" evidence="1">
    <location>
        <begin position="1239"/>
        <end position="1266"/>
    </location>
</feature>
<proteinExistence type="predicted"/>
<feature type="compositionally biased region" description="Basic and acidic residues" evidence="1">
    <location>
        <begin position="25"/>
        <end position="49"/>
    </location>
</feature>
<feature type="region of interest" description="Disordered" evidence="1">
    <location>
        <begin position="1"/>
        <end position="49"/>
    </location>
</feature>
<accession>A0A165XCH3</accession>
<sequence length="1333" mass="147482">MSKSPGPSTHIKKVAGSKRAKAKKAKDEGNDEEGKTAKVKGEPVKRGKKEKTYVKDIDDKVAQATNTATAEATNLRRDEGCAAASLGFALIKIDSPFFELSKWNDRPLNRQALTKVVQNFFDDGCHYKRPANAIPVIVHRHEVDLASLCGPQDLPAKLRPIVWKDRAAAVQIANGRHRREGHKEYLKRLRKLLDDATNHVSSLTRANASEQELKKAIAYRDQQAAYIESLGEWIAEFYDYDKLDVELLQHLSQNRTEPVYDQQEDEVLKRTLLDVMAGVDADDANPDHADPHKNYTAARRAAGASPTVAHRTDIRKLLYSPNLPFTLGTIMRFGPPFSQSRFLNLIFLRDLQKIHAGFFCQMFKDSLRDLDLLISPLKRKFAFGEVGDLMENHFAMRDFLRIGNVTGGKKIWFDKAGIAWDEVHESISEALSTQSTQGAGLRRQELVSNGVMQILADSYTRHALPPSVQTTDLRDVGSTRYASRMVSYVEDVVERLKSTLQLAADNATTGTWRDQIRSKVRFLASPRNGMPARPFFCLDYLLHIHREFCRTPDAIKERQPWVSPKACTVANILRVCGSRLQIFCRDSRKSFCRWLEGLIDFWAESQAKWALRDYAEILLCDVLAHNTDFGSQPDAIPLLVDLLFCHRSALRVLDVEIKPFADKLNFDRRAAYRKAVDTKTITTHSEDNPITRGYSPMPWAPAFNALQQAMKPLLGHAAPAVPLAAWQDHALFKKAWAHLFINSAYPWRLLRGNDWAQAGPTVIAGFLYEYYVVQDYRRALLKGPGGELRHILLEALPQELTAAITYEYEDGTTSIVWWDAFRFPRVKRESDEIYRKRSEVAILDKSLSDEVAKMVKMLGKSSIAILPTSRYSDDDPSYVAREVDDAAKNLVKALLLNKHRILTRASEGIDEPCYEDEAPPAPSSLQAAYGFPISVVDHGTYATRPTADGAHAQYRQDAENAAGQATLLEPHVTKKKKRAPKSAAIIASDADEAEDEEGEEDSNPDEQEQDEQVEGNPVPEEEPARDDVVATPGAENPASEVPSLGDDADPDAPISRSHKGKSKETAAEAAQRELDDIADARELQKQFDGSDRDGDDEDEGAPDSDPERVKAAQDAASEALARRLQDEFARDMDIDMTVHDQNLQGAAPTSSHHSKQSSPLTRPPSVPADDRDDMPPPPAPETLTEAERLKKRRSDSAHKGAMTKAKNKAEQAEKLAASGQAAPIPTAPKPAARVYHSQAKSGPKAAAKPAPKAAPQAPKAAPTASKGNADTLKRPRTGSAGSTAGPSASKARPHRPPPKKRVKVIAASSDEGERSAGSTEMHPTFGPMKKGSE</sequence>
<feature type="compositionally biased region" description="Basic residues" evidence="1">
    <location>
        <begin position="10"/>
        <end position="24"/>
    </location>
</feature>
<dbReference type="EMBL" id="KV417722">
    <property type="protein sequence ID" value="KZP08410.1"/>
    <property type="molecule type" value="Genomic_DNA"/>
</dbReference>
<name>A0A165XCH3_9AGAM</name>
<feature type="compositionally biased region" description="Low complexity" evidence="1">
    <location>
        <begin position="1221"/>
        <end position="1232"/>
    </location>
</feature>
<dbReference type="Proteomes" id="UP000076532">
    <property type="component" value="Unassembled WGS sequence"/>
</dbReference>
<organism evidence="2 3">
    <name type="scientific">Athelia psychrophila</name>
    <dbReference type="NCBI Taxonomy" id="1759441"/>
    <lineage>
        <taxon>Eukaryota</taxon>
        <taxon>Fungi</taxon>
        <taxon>Dikarya</taxon>
        <taxon>Basidiomycota</taxon>
        <taxon>Agaricomycotina</taxon>
        <taxon>Agaricomycetes</taxon>
        <taxon>Agaricomycetidae</taxon>
        <taxon>Atheliales</taxon>
        <taxon>Atheliaceae</taxon>
        <taxon>Athelia</taxon>
    </lineage>
</organism>
<feature type="compositionally biased region" description="Basic and acidic residues" evidence="1">
    <location>
        <begin position="1120"/>
        <end position="1138"/>
    </location>
</feature>
<reference evidence="2 3" key="1">
    <citation type="journal article" date="2016" name="Mol. Biol. Evol.">
        <title>Comparative Genomics of Early-Diverging Mushroom-Forming Fungi Provides Insights into the Origins of Lignocellulose Decay Capabilities.</title>
        <authorList>
            <person name="Nagy L.G."/>
            <person name="Riley R."/>
            <person name="Tritt A."/>
            <person name="Adam C."/>
            <person name="Daum C."/>
            <person name="Floudas D."/>
            <person name="Sun H."/>
            <person name="Yadav J.S."/>
            <person name="Pangilinan J."/>
            <person name="Larsson K.H."/>
            <person name="Matsuura K."/>
            <person name="Barry K."/>
            <person name="Labutti K."/>
            <person name="Kuo R."/>
            <person name="Ohm R.A."/>
            <person name="Bhattacharya S.S."/>
            <person name="Shirouzu T."/>
            <person name="Yoshinaga Y."/>
            <person name="Martin F.M."/>
            <person name="Grigoriev I.V."/>
            <person name="Hibbett D.S."/>
        </authorList>
    </citation>
    <scope>NUCLEOTIDE SEQUENCE [LARGE SCALE GENOMIC DNA]</scope>
    <source>
        <strain evidence="2 3">CBS 109695</strain>
    </source>
</reference>
<evidence type="ECO:0000256" key="1">
    <source>
        <dbReference type="SAM" id="MobiDB-lite"/>
    </source>
</evidence>
<feature type="compositionally biased region" description="Acidic residues" evidence="1">
    <location>
        <begin position="1093"/>
        <end position="1104"/>
    </location>
</feature>
<feature type="region of interest" description="Disordered" evidence="1">
    <location>
        <begin position="964"/>
        <end position="1333"/>
    </location>
</feature>